<gene>
    <name evidence="3" type="ORF">L211DRAFT_199701</name>
</gene>
<accession>A0A3N4LMF4</accession>
<evidence type="ECO:0000256" key="1">
    <source>
        <dbReference type="SAM" id="MobiDB-lite"/>
    </source>
</evidence>
<feature type="region of interest" description="Disordered" evidence="1">
    <location>
        <begin position="78"/>
        <end position="185"/>
    </location>
</feature>
<dbReference type="Proteomes" id="UP000267821">
    <property type="component" value="Unassembled WGS sequence"/>
</dbReference>
<evidence type="ECO:0000256" key="2">
    <source>
        <dbReference type="SAM" id="SignalP"/>
    </source>
</evidence>
<name>A0A3N4LMF4_9PEZI</name>
<sequence length="185" mass="19796">MRFYVQPCIAVLSCLTTYLVPVNSAPMQGRLAVPVSSSPVIIPEPRILDTLLPRSPVDYSLITIDLAKDLYNTYDEHASGIDARPNTPYRNTAPPPPPQNQNDKISGGSYSHSSGSGSGASGANTVDIRPGERDANVFRQNNAALNRPSRANTPALSNMEINSGQFPDRQRALPATAPSPVATLQ</sequence>
<protein>
    <submittedName>
        <fullName evidence="3">Uncharacterized protein</fullName>
    </submittedName>
</protein>
<evidence type="ECO:0000313" key="4">
    <source>
        <dbReference type="Proteomes" id="UP000267821"/>
    </source>
</evidence>
<keyword evidence="4" id="KW-1185">Reference proteome</keyword>
<dbReference type="AlphaFoldDB" id="A0A3N4LMF4"/>
<feature type="compositionally biased region" description="Low complexity" evidence="1">
    <location>
        <begin position="100"/>
        <end position="115"/>
    </location>
</feature>
<keyword evidence="2" id="KW-0732">Signal</keyword>
<dbReference type="InParanoid" id="A0A3N4LMF4"/>
<feature type="signal peptide" evidence="2">
    <location>
        <begin position="1"/>
        <end position="24"/>
    </location>
</feature>
<dbReference type="EMBL" id="ML121543">
    <property type="protein sequence ID" value="RPB23986.1"/>
    <property type="molecule type" value="Genomic_DNA"/>
</dbReference>
<feature type="chain" id="PRO_5018290546" evidence="2">
    <location>
        <begin position="25"/>
        <end position="185"/>
    </location>
</feature>
<dbReference type="OrthoDB" id="5416305at2759"/>
<evidence type="ECO:0000313" key="3">
    <source>
        <dbReference type="EMBL" id="RPB23986.1"/>
    </source>
</evidence>
<proteinExistence type="predicted"/>
<reference evidence="3 4" key="1">
    <citation type="journal article" date="2018" name="Nat. Ecol. Evol.">
        <title>Pezizomycetes genomes reveal the molecular basis of ectomycorrhizal truffle lifestyle.</title>
        <authorList>
            <person name="Murat C."/>
            <person name="Payen T."/>
            <person name="Noel B."/>
            <person name="Kuo A."/>
            <person name="Morin E."/>
            <person name="Chen J."/>
            <person name="Kohler A."/>
            <person name="Krizsan K."/>
            <person name="Balestrini R."/>
            <person name="Da Silva C."/>
            <person name="Montanini B."/>
            <person name="Hainaut M."/>
            <person name="Levati E."/>
            <person name="Barry K.W."/>
            <person name="Belfiori B."/>
            <person name="Cichocki N."/>
            <person name="Clum A."/>
            <person name="Dockter R.B."/>
            <person name="Fauchery L."/>
            <person name="Guy J."/>
            <person name="Iotti M."/>
            <person name="Le Tacon F."/>
            <person name="Lindquist E.A."/>
            <person name="Lipzen A."/>
            <person name="Malagnac F."/>
            <person name="Mello A."/>
            <person name="Molinier V."/>
            <person name="Miyauchi S."/>
            <person name="Poulain J."/>
            <person name="Riccioni C."/>
            <person name="Rubini A."/>
            <person name="Sitrit Y."/>
            <person name="Splivallo R."/>
            <person name="Traeger S."/>
            <person name="Wang M."/>
            <person name="Zifcakova L."/>
            <person name="Wipf D."/>
            <person name="Zambonelli A."/>
            <person name="Paolocci F."/>
            <person name="Nowrousian M."/>
            <person name="Ottonello S."/>
            <person name="Baldrian P."/>
            <person name="Spatafora J.W."/>
            <person name="Henrissat B."/>
            <person name="Nagy L.G."/>
            <person name="Aury J.M."/>
            <person name="Wincker P."/>
            <person name="Grigoriev I.V."/>
            <person name="Bonfante P."/>
            <person name="Martin F.M."/>
        </authorList>
    </citation>
    <scope>NUCLEOTIDE SEQUENCE [LARGE SCALE GENOMIC DNA]</scope>
    <source>
        <strain evidence="3 4">ATCC MYA-4762</strain>
    </source>
</reference>
<feature type="compositionally biased region" description="Polar residues" evidence="1">
    <location>
        <begin position="138"/>
        <end position="165"/>
    </location>
</feature>
<organism evidence="3 4">
    <name type="scientific">Terfezia boudieri ATCC MYA-4762</name>
    <dbReference type="NCBI Taxonomy" id="1051890"/>
    <lineage>
        <taxon>Eukaryota</taxon>
        <taxon>Fungi</taxon>
        <taxon>Dikarya</taxon>
        <taxon>Ascomycota</taxon>
        <taxon>Pezizomycotina</taxon>
        <taxon>Pezizomycetes</taxon>
        <taxon>Pezizales</taxon>
        <taxon>Pezizaceae</taxon>
        <taxon>Terfezia</taxon>
    </lineage>
</organism>